<keyword evidence="4 17" id="KW-0808">Transferase</keyword>
<evidence type="ECO:0000256" key="17">
    <source>
        <dbReference type="PIRNR" id="PIRNR000447"/>
    </source>
</evidence>
<dbReference type="OMA" id="QIGHCLG"/>
<evidence type="ECO:0000256" key="18">
    <source>
        <dbReference type="PIRSR" id="PIRSR000447-1"/>
    </source>
</evidence>
<comment type="function">
    <text evidence="16">May play a role in the biosynthesis of lipoic acid as well as longer chain fatty acids required for optimal mitochondrial function.</text>
</comment>
<dbReference type="NCBIfam" id="NF005589">
    <property type="entry name" value="PRK07314.1"/>
    <property type="match status" value="1"/>
</dbReference>
<evidence type="ECO:0000256" key="12">
    <source>
        <dbReference type="ARBA" id="ARBA00048506"/>
    </source>
</evidence>
<dbReference type="GO" id="GO:0004315">
    <property type="term" value="F:3-oxoacyl-[acyl-carrier-protein] synthase activity"/>
    <property type="evidence" value="ECO:0007669"/>
    <property type="project" value="UniProtKB-EC"/>
</dbReference>
<comment type="similarity">
    <text evidence="2 17 19">Belongs to the thiolase-like superfamily. Beta-ketoacyl-ACP synthases family.</text>
</comment>
<evidence type="ECO:0000256" key="8">
    <source>
        <dbReference type="ARBA" id="ARBA00023315"/>
    </source>
</evidence>
<dbReference type="InParanoid" id="T1HFL6"/>
<dbReference type="InterPro" id="IPR000794">
    <property type="entry name" value="Beta-ketoacyl_synthase"/>
</dbReference>
<keyword evidence="8" id="KW-0012">Acyltransferase</keyword>
<evidence type="ECO:0000256" key="16">
    <source>
        <dbReference type="ARBA" id="ARBA00054575"/>
    </source>
</evidence>
<comment type="pathway">
    <text evidence="1">Lipid metabolism; fatty acid biosynthesis.</text>
</comment>
<evidence type="ECO:0000256" key="11">
    <source>
        <dbReference type="ARBA" id="ARBA00047578"/>
    </source>
</evidence>
<evidence type="ECO:0000256" key="6">
    <source>
        <dbReference type="ARBA" id="ARBA00023098"/>
    </source>
</evidence>
<proteinExistence type="inferred from homology"/>
<dbReference type="SUPFAM" id="SSF53901">
    <property type="entry name" value="Thiolase-like"/>
    <property type="match status" value="2"/>
</dbReference>
<dbReference type="GO" id="GO:0005739">
    <property type="term" value="C:mitochondrion"/>
    <property type="evidence" value="ECO:0007669"/>
    <property type="project" value="TreeGrafter"/>
</dbReference>
<accession>T1HFL6</accession>
<keyword evidence="7 17" id="KW-0275">Fatty acid biosynthesis</keyword>
<dbReference type="EMBL" id="ACPB03017989">
    <property type="status" value="NOT_ANNOTATED_CDS"/>
    <property type="molecule type" value="Genomic_DNA"/>
</dbReference>
<dbReference type="AlphaFoldDB" id="T1HFL6"/>
<dbReference type="NCBIfam" id="TIGR03150">
    <property type="entry name" value="fabF"/>
    <property type="match status" value="1"/>
</dbReference>
<dbReference type="CDD" id="cd00834">
    <property type="entry name" value="KAS_I_II"/>
    <property type="match status" value="1"/>
</dbReference>
<evidence type="ECO:0000256" key="7">
    <source>
        <dbReference type="ARBA" id="ARBA00023160"/>
    </source>
</evidence>
<evidence type="ECO:0000256" key="5">
    <source>
        <dbReference type="ARBA" id="ARBA00022832"/>
    </source>
</evidence>
<dbReference type="Pfam" id="PF00109">
    <property type="entry name" value="ketoacyl-synt"/>
    <property type="match status" value="1"/>
</dbReference>
<dbReference type="PANTHER" id="PTHR11712">
    <property type="entry name" value="POLYKETIDE SYNTHASE-RELATED"/>
    <property type="match status" value="1"/>
</dbReference>
<evidence type="ECO:0000256" key="13">
    <source>
        <dbReference type="ARBA" id="ARBA00049109"/>
    </source>
</evidence>
<evidence type="ECO:0000313" key="22">
    <source>
        <dbReference type="Proteomes" id="UP000015103"/>
    </source>
</evidence>
<comment type="catalytic activity">
    <reaction evidence="14">
        <text>butanoyl-[ACP] + malonyl-[ACP] + H(+) = 3-oxohexanoyl-[ACP] + holo-[ACP] + CO2</text>
        <dbReference type="Rhea" id="RHEA:41820"/>
        <dbReference type="Rhea" id="RHEA-COMP:9623"/>
        <dbReference type="Rhea" id="RHEA-COMP:9628"/>
        <dbReference type="Rhea" id="RHEA-COMP:9629"/>
        <dbReference type="Rhea" id="RHEA-COMP:9685"/>
        <dbReference type="ChEBI" id="CHEBI:15378"/>
        <dbReference type="ChEBI" id="CHEBI:16526"/>
        <dbReference type="ChEBI" id="CHEBI:64479"/>
        <dbReference type="ChEBI" id="CHEBI:78449"/>
        <dbReference type="ChEBI" id="CHEBI:78454"/>
        <dbReference type="ChEBI" id="CHEBI:78456"/>
    </reaction>
    <physiologicalReaction direction="left-to-right" evidence="14">
        <dbReference type="Rhea" id="RHEA:41821"/>
    </physiologicalReaction>
</comment>
<dbReference type="HOGENOM" id="CLU_000022_69_2_1"/>
<evidence type="ECO:0000256" key="10">
    <source>
        <dbReference type="ARBA" id="ARBA00047451"/>
    </source>
</evidence>
<evidence type="ECO:0000313" key="21">
    <source>
        <dbReference type="EnsemblMetazoa" id="RPRC002838-PA"/>
    </source>
</evidence>
<dbReference type="InterPro" id="IPR017568">
    <property type="entry name" value="3-oxoacyl-ACP_synth-2"/>
</dbReference>
<dbReference type="GO" id="GO:0006633">
    <property type="term" value="P:fatty acid biosynthetic process"/>
    <property type="evidence" value="ECO:0007669"/>
    <property type="project" value="UniProtKB-KW"/>
</dbReference>
<dbReference type="InterPro" id="IPR016039">
    <property type="entry name" value="Thiolase-like"/>
</dbReference>
<dbReference type="Proteomes" id="UP000015103">
    <property type="component" value="Unassembled WGS sequence"/>
</dbReference>
<name>T1HFL6_RHOPR</name>
<evidence type="ECO:0000256" key="9">
    <source>
        <dbReference type="ARBA" id="ARBA00047394"/>
    </source>
</evidence>
<keyword evidence="22" id="KW-1185">Reference proteome</keyword>
<evidence type="ECO:0000256" key="4">
    <source>
        <dbReference type="ARBA" id="ARBA00022679"/>
    </source>
</evidence>
<comment type="catalytic activity">
    <reaction evidence="9">
        <text>hexanoyl-[ACP] + malonyl-[ACP] + H(+) = 3-oxooctanoyl-[ACP] + holo-[ACP] + CO2</text>
        <dbReference type="Rhea" id="RHEA:41836"/>
        <dbReference type="Rhea" id="RHEA-COMP:9623"/>
        <dbReference type="Rhea" id="RHEA-COMP:9632"/>
        <dbReference type="Rhea" id="RHEA-COMP:9633"/>
        <dbReference type="Rhea" id="RHEA-COMP:9685"/>
        <dbReference type="ChEBI" id="CHEBI:15378"/>
        <dbReference type="ChEBI" id="CHEBI:16526"/>
        <dbReference type="ChEBI" id="CHEBI:64479"/>
        <dbReference type="ChEBI" id="CHEBI:78449"/>
        <dbReference type="ChEBI" id="CHEBI:78459"/>
        <dbReference type="ChEBI" id="CHEBI:78460"/>
    </reaction>
    <physiologicalReaction direction="left-to-right" evidence="9">
        <dbReference type="Rhea" id="RHEA:41837"/>
    </physiologicalReaction>
</comment>
<feature type="active site" description="For beta-ketoacyl synthase activity" evidence="18">
    <location>
        <position position="169"/>
    </location>
</feature>
<dbReference type="STRING" id="13249.T1HFL6"/>
<dbReference type="EnsemblMetazoa" id="RPRC002838-RA">
    <property type="protein sequence ID" value="RPRC002838-PA"/>
    <property type="gene ID" value="RPRC002838"/>
</dbReference>
<dbReference type="InterPro" id="IPR014030">
    <property type="entry name" value="Ketoacyl_synth_N"/>
</dbReference>
<dbReference type="eggNOG" id="KOG1394">
    <property type="taxonomic scope" value="Eukaryota"/>
</dbReference>
<evidence type="ECO:0000256" key="1">
    <source>
        <dbReference type="ARBA" id="ARBA00005194"/>
    </source>
</evidence>
<comment type="catalytic activity">
    <reaction evidence="15">
        <text>octanoyl-[ACP] + malonyl-[ACP] + H(+) = 3-oxodecanoyl-[ACP] + holo-[ACP] + CO2</text>
        <dbReference type="Rhea" id="RHEA:41852"/>
        <dbReference type="Rhea" id="RHEA-COMP:9623"/>
        <dbReference type="Rhea" id="RHEA-COMP:9636"/>
        <dbReference type="Rhea" id="RHEA-COMP:9637"/>
        <dbReference type="Rhea" id="RHEA-COMP:9685"/>
        <dbReference type="ChEBI" id="CHEBI:15378"/>
        <dbReference type="ChEBI" id="CHEBI:16526"/>
        <dbReference type="ChEBI" id="CHEBI:64479"/>
        <dbReference type="ChEBI" id="CHEBI:78449"/>
        <dbReference type="ChEBI" id="CHEBI:78463"/>
        <dbReference type="ChEBI" id="CHEBI:78464"/>
    </reaction>
    <physiologicalReaction direction="left-to-right" evidence="15">
        <dbReference type="Rhea" id="RHEA:41853"/>
    </physiologicalReaction>
</comment>
<dbReference type="Pfam" id="PF02801">
    <property type="entry name" value="Ketoacyl-synt_C"/>
    <property type="match status" value="1"/>
</dbReference>
<evidence type="ECO:0000256" key="3">
    <source>
        <dbReference type="ARBA" id="ARBA00022516"/>
    </source>
</evidence>
<comment type="catalytic activity">
    <reaction evidence="10">
        <text>tetradecanoyl-[ACP] + malonyl-[ACP] + H(+) = 3-oxohexadecanoyl-[ACP] + holo-[ACP] + CO2</text>
        <dbReference type="Rhea" id="RHEA:41900"/>
        <dbReference type="Rhea" id="RHEA-COMP:9623"/>
        <dbReference type="Rhea" id="RHEA-COMP:9648"/>
        <dbReference type="Rhea" id="RHEA-COMP:9649"/>
        <dbReference type="Rhea" id="RHEA-COMP:9685"/>
        <dbReference type="ChEBI" id="CHEBI:15378"/>
        <dbReference type="ChEBI" id="CHEBI:16526"/>
        <dbReference type="ChEBI" id="CHEBI:64479"/>
        <dbReference type="ChEBI" id="CHEBI:78449"/>
        <dbReference type="ChEBI" id="CHEBI:78477"/>
        <dbReference type="ChEBI" id="CHEBI:78478"/>
    </reaction>
    <physiologicalReaction direction="left-to-right" evidence="10">
        <dbReference type="Rhea" id="RHEA:41901"/>
    </physiologicalReaction>
</comment>
<dbReference type="InterPro" id="IPR014031">
    <property type="entry name" value="Ketoacyl_synth_C"/>
</dbReference>
<feature type="domain" description="Ketosynthase family 3 (KS3)" evidence="20">
    <location>
        <begin position="2"/>
        <end position="420"/>
    </location>
</feature>
<dbReference type="VEuPathDB" id="VectorBase:RPRC002838"/>
<keyword evidence="5" id="KW-0276">Fatty acid metabolism</keyword>
<keyword evidence="3 17" id="KW-0444">Lipid biosynthesis</keyword>
<dbReference type="FunCoup" id="T1HFL6">
    <property type="interactions" value="731"/>
</dbReference>
<evidence type="ECO:0000256" key="15">
    <source>
        <dbReference type="ARBA" id="ARBA00049533"/>
    </source>
</evidence>
<dbReference type="PIRSF" id="PIRSF000447">
    <property type="entry name" value="KAS_II"/>
    <property type="match status" value="1"/>
</dbReference>
<dbReference type="PANTHER" id="PTHR11712:SF336">
    <property type="entry name" value="3-OXOACYL-[ACYL-CARRIER-PROTEIN] SYNTHASE, MITOCHONDRIAL"/>
    <property type="match status" value="1"/>
</dbReference>
<comment type="catalytic activity">
    <reaction evidence="11">
        <text>dodecanoyl-[ACP] + malonyl-[ACP] + H(+) = 3-oxotetradecanoyl-[ACP] + holo-[ACP] + CO2</text>
        <dbReference type="Rhea" id="RHEA:41884"/>
        <dbReference type="Rhea" id="RHEA-COMP:9623"/>
        <dbReference type="Rhea" id="RHEA-COMP:9644"/>
        <dbReference type="Rhea" id="RHEA-COMP:9645"/>
        <dbReference type="Rhea" id="RHEA-COMP:9685"/>
        <dbReference type="ChEBI" id="CHEBI:15378"/>
        <dbReference type="ChEBI" id="CHEBI:16526"/>
        <dbReference type="ChEBI" id="CHEBI:64479"/>
        <dbReference type="ChEBI" id="CHEBI:65264"/>
        <dbReference type="ChEBI" id="CHEBI:78449"/>
        <dbReference type="ChEBI" id="CHEBI:78473"/>
    </reaction>
    <physiologicalReaction direction="left-to-right" evidence="11">
        <dbReference type="Rhea" id="RHEA:41885"/>
    </physiologicalReaction>
</comment>
<evidence type="ECO:0000256" key="19">
    <source>
        <dbReference type="RuleBase" id="RU003694"/>
    </source>
</evidence>
<evidence type="ECO:0000256" key="2">
    <source>
        <dbReference type="ARBA" id="ARBA00008467"/>
    </source>
</evidence>
<dbReference type="FunFam" id="3.40.47.10:FF:000024">
    <property type="entry name" value="3-oxoacyl-[acyl-carrier-protein] synthase, mitochondrial"/>
    <property type="match status" value="1"/>
</dbReference>
<sequence>MKRRVVVTGLGAISPLGIDTQTSWRNLIEGTCGIQKLNSKDYEKIPCKIAALVKTGDKPEEFNISKFISKSEQRTMSQATIFGLKASNEALKDAQWTPTDPTDKQRTGVCVGMGMADLTTICETWEALKQGYSKISPYFVPKILPNMVAGHISMKFGFTGPNHTVSTACATGCHAIGDAFKFIQNNYADVVVCGGAEASVSPIAIAGFCRLRALSTSFNEDPQKSSRPFDKKREGFIMGEGSAILVLEELNHALNRKANIYAEILGYGLSGDAAHITAPHEDGEGAYLAMSMALSDAHLKPTDITYINAHATSTPLGDAVELKAISRLYSNNTEKLAVSSTKGAHGHLLGAAGNLETLFTVKAVHTGVLPPTLNLDNKCDESKNINCVPHKKQEWTSKYKVALKNSFGFGGTNACICIGEYPN</sequence>
<dbReference type="Gene3D" id="3.40.47.10">
    <property type="match status" value="2"/>
</dbReference>
<organism evidence="21 22">
    <name type="scientific">Rhodnius prolixus</name>
    <name type="common">Triatomid bug</name>
    <dbReference type="NCBI Taxonomy" id="13249"/>
    <lineage>
        <taxon>Eukaryota</taxon>
        <taxon>Metazoa</taxon>
        <taxon>Ecdysozoa</taxon>
        <taxon>Arthropoda</taxon>
        <taxon>Hexapoda</taxon>
        <taxon>Insecta</taxon>
        <taxon>Pterygota</taxon>
        <taxon>Neoptera</taxon>
        <taxon>Paraneoptera</taxon>
        <taxon>Hemiptera</taxon>
        <taxon>Heteroptera</taxon>
        <taxon>Panheteroptera</taxon>
        <taxon>Cimicomorpha</taxon>
        <taxon>Reduviidae</taxon>
        <taxon>Triatominae</taxon>
        <taxon>Rhodnius</taxon>
    </lineage>
</organism>
<comment type="catalytic activity">
    <reaction evidence="12">
        <text>a fatty acyl-[ACP] + malonyl-[ACP] + H(+) = a 3-oxoacyl-[ACP] + holo-[ACP] + CO2</text>
        <dbReference type="Rhea" id="RHEA:22836"/>
        <dbReference type="Rhea" id="RHEA-COMP:9623"/>
        <dbReference type="Rhea" id="RHEA-COMP:9685"/>
        <dbReference type="Rhea" id="RHEA-COMP:9916"/>
        <dbReference type="Rhea" id="RHEA-COMP:14125"/>
        <dbReference type="ChEBI" id="CHEBI:15378"/>
        <dbReference type="ChEBI" id="CHEBI:16526"/>
        <dbReference type="ChEBI" id="CHEBI:64479"/>
        <dbReference type="ChEBI" id="CHEBI:78449"/>
        <dbReference type="ChEBI" id="CHEBI:78776"/>
        <dbReference type="ChEBI" id="CHEBI:138651"/>
        <dbReference type="EC" id="2.3.1.41"/>
    </reaction>
    <physiologicalReaction direction="left-to-right" evidence="12">
        <dbReference type="Rhea" id="RHEA:22837"/>
    </physiologicalReaction>
</comment>
<keyword evidence="6" id="KW-0443">Lipid metabolism</keyword>
<comment type="catalytic activity">
    <reaction evidence="13">
        <text>decanoyl-[ACP] + malonyl-[ACP] + H(+) = 3-oxododecanoyl-[ACP] + holo-[ACP] + CO2</text>
        <dbReference type="Rhea" id="RHEA:41868"/>
        <dbReference type="Rhea" id="RHEA-COMP:9623"/>
        <dbReference type="Rhea" id="RHEA-COMP:9640"/>
        <dbReference type="Rhea" id="RHEA-COMP:9641"/>
        <dbReference type="Rhea" id="RHEA-COMP:9685"/>
        <dbReference type="ChEBI" id="CHEBI:15378"/>
        <dbReference type="ChEBI" id="CHEBI:16526"/>
        <dbReference type="ChEBI" id="CHEBI:64479"/>
        <dbReference type="ChEBI" id="CHEBI:78449"/>
        <dbReference type="ChEBI" id="CHEBI:78468"/>
        <dbReference type="ChEBI" id="CHEBI:78469"/>
    </reaction>
    <physiologicalReaction direction="left-to-right" evidence="13">
        <dbReference type="Rhea" id="RHEA:41869"/>
    </physiologicalReaction>
</comment>
<dbReference type="InterPro" id="IPR020841">
    <property type="entry name" value="PKS_Beta-ketoAc_synthase_dom"/>
</dbReference>
<evidence type="ECO:0000259" key="20">
    <source>
        <dbReference type="PROSITE" id="PS52004"/>
    </source>
</evidence>
<reference evidence="21" key="1">
    <citation type="submission" date="2015-05" db="UniProtKB">
        <authorList>
            <consortium name="EnsemblMetazoa"/>
        </authorList>
    </citation>
    <scope>IDENTIFICATION</scope>
</reference>
<evidence type="ECO:0000256" key="14">
    <source>
        <dbReference type="ARBA" id="ARBA00049449"/>
    </source>
</evidence>
<dbReference type="PROSITE" id="PS52004">
    <property type="entry name" value="KS3_2"/>
    <property type="match status" value="1"/>
</dbReference>
<dbReference type="FunFam" id="3.40.47.10:FF:000015">
    <property type="entry name" value="3-oxoacyl-[acyl-carrier-protein] synthase, mitochondrial"/>
    <property type="match status" value="1"/>
</dbReference>
<dbReference type="SMART" id="SM00825">
    <property type="entry name" value="PKS_KS"/>
    <property type="match status" value="1"/>
</dbReference>
<protein>
    <recommendedName>
        <fullName evidence="17">3-oxoacyl-[acyl-carrier-protein] synthase</fullName>
    </recommendedName>
</protein>
<dbReference type="PROSITE" id="PS00606">
    <property type="entry name" value="KS3_1"/>
    <property type="match status" value="1"/>
</dbReference>
<dbReference type="InterPro" id="IPR018201">
    <property type="entry name" value="Ketoacyl_synth_AS"/>
</dbReference>